<organism evidence="2 3">
    <name type="scientific">Billgrantia campisalis</name>
    <dbReference type="NCBI Taxonomy" id="74661"/>
    <lineage>
        <taxon>Bacteria</taxon>
        <taxon>Pseudomonadati</taxon>
        <taxon>Pseudomonadota</taxon>
        <taxon>Gammaproteobacteria</taxon>
        <taxon>Oceanospirillales</taxon>
        <taxon>Halomonadaceae</taxon>
        <taxon>Billgrantia</taxon>
    </lineage>
</organism>
<gene>
    <name evidence="2" type="ORF">HOP52_17200</name>
</gene>
<sequence>MPAPLALERHSTELTHAATDGVAGPLTDDPFHGALWSGPPYRSTTWRNVTRNREPDTPAWLPKFRDGSVVRFMNQYQGLDAPEGEWGAFRIAYLQYASDPITFFEPQALYREPDWMREPRGPDVSEELRWYPVVTLLQLLADLAIGRSPPGYGHEIAAEHYIDAWLALTEPEGWSEADLDRLRQRFAPSP</sequence>
<dbReference type="EMBL" id="JABFUC010000016">
    <property type="protein sequence ID" value="MCG6659492.1"/>
    <property type="molecule type" value="Genomic_DNA"/>
</dbReference>
<name>A0ABS9PCJ9_9GAMM</name>
<accession>A0ABS9PCJ9</accession>
<comment type="caution">
    <text evidence="2">The sequence shown here is derived from an EMBL/GenBank/DDBJ whole genome shotgun (WGS) entry which is preliminary data.</text>
</comment>
<evidence type="ECO:0000313" key="3">
    <source>
        <dbReference type="Proteomes" id="UP000814385"/>
    </source>
</evidence>
<dbReference type="InterPro" id="IPR027787">
    <property type="entry name" value="Alpha/beta-hydrolase_catalytic"/>
</dbReference>
<evidence type="ECO:0000259" key="1">
    <source>
        <dbReference type="Pfam" id="PF10081"/>
    </source>
</evidence>
<proteinExistence type="predicted"/>
<dbReference type="Pfam" id="PF10081">
    <property type="entry name" value="Abhydrolase_9"/>
    <property type="match status" value="1"/>
</dbReference>
<protein>
    <recommendedName>
        <fullName evidence="1">Alpha/beta-hydrolase catalytic domain-containing protein</fullName>
    </recommendedName>
</protein>
<keyword evidence="3" id="KW-1185">Reference proteome</keyword>
<reference evidence="2 3" key="1">
    <citation type="submission" date="2020-05" db="EMBL/GenBank/DDBJ databases">
        <title>Comparative genomic analysis of denitrifying bacteria from Halomonas genus.</title>
        <authorList>
            <person name="Wang L."/>
            <person name="Shao Z."/>
        </authorList>
    </citation>
    <scope>NUCLEOTIDE SEQUENCE [LARGE SCALE GENOMIC DNA]</scope>
    <source>
        <strain evidence="2 3">A4</strain>
    </source>
</reference>
<dbReference type="Proteomes" id="UP000814385">
    <property type="component" value="Unassembled WGS sequence"/>
</dbReference>
<evidence type="ECO:0000313" key="2">
    <source>
        <dbReference type="EMBL" id="MCG6659492.1"/>
    </source>
</evidence>
<feature type="domain" description="Alpha/beta-hydrolase catalytic" evidence="1">
    <location>
        <begin position="26"/>
        <end position="182"/>
    </location>
</feature>